<dbReference type="GO" id="GO:0004022">
    <property type="term" value="F:alcohol dehydrogenase (NAD+) activity"/>
    <property type="evidence" value="ECO:0007669"/>
    <property type="project" value="TreeGrafter"/>
</dbReference>
<dbReference type="Gene3D" id="1.20.1090.10">
    <property type="entry name" value="Dehydroquinate synthase-like - alpha domain"/>
    <property type="match status" value="1"/>
</dbReference>
<feature type="domain" description="Alcohol dehydrogenase iron-type/glycerol dehydrogenase GldA" evidence="3">
    <location>
        <begin position="11"/>
        <end position="142"/>
    </location>
</feature>
<evidence type="ECO:0000259" key="3">
    <source>
        <dbReference type="Pfam" id="PF00465"/>
    </source>
</evidence>
<dbReference type="GO" id="GO:0046872">
    <property type="term" value="F:metal ion binding"/>
    <property type="evidence" value="ECO:0007669"/>
    <property type="project" value="InterPro"/>
</dbReference>
<dbReference type="SUPFAM" id="SSF56796">
    <property type="entry name" value="Dehydroquinate synthase-like"/>
    <property type="match status" value="1"/>
</dbReference>
<dbReference type="Pfam" id="PF00465">
    <property type="entry name" value="Fe-ADH"/>
    <property type="match status" value="1"/>
</dbReference>
<keyword evidence="2" id="KW-0560">Oxidoreductase</keyword>
<dbReference type="Proteomes" id="UP000823914">
    <property type="component" value="Unassembled WGS sequence"/>
</dbReference>
<dbReference type="EMBL" id="JAHLFV010000209">
    <property type="protein sequence ID" value="MBU3850707.1"/>
    <property type="molecule type" value="Genomic_DNA"/>
</dbReference>
<evidence type="ECO:0000256" key="1">
    <source>
        <dbReference type="ARBA" id="ARBA00007358"/>
    </source>
</evidence>
<name>A0A9E2L4H5_9SPIR</name>
<reference evidence="5" key="2">
    <citation type="submission" date="2021-04" db="EMBL/GenBank/DDBJ databases">
        <authorList>
            <person name="Gilroy R."/>
        </authorList>
    </citation>
    <scope>NUCLEOTIDE SEQUENCE</scope>
    <source>
        <strain evidence="5">Gambia15-2214</strain>
    </source>
</reference>
<reference evidence="5" key="1">
    <citation type="journal article" date="2021" name="PeerJ">
        <title>Extensive microbial diversity within the chicken gut microbiome revealed by metagenomics and culture.</title>
        <authorList>
            <person name="Gilroy R."/>
            <person name="Ravi A."/>
            <person name="Getino M."/>
            <person name="Pursley I."/>
            <person name="Horton D.L."/>
            <person name="Alikhan N.F."/>
            <person name="Baker D."/>
            <person name="Gharbi K."/>
            <person name="Hall N."/>
            <person name="Watson M."/>
            <person name="Adriaenssens E.M."/>
            <person name="Foster-Nyarko E."/>
            <person name="Jarju S."/>
            <person name="Secka A."/>
            <person name="Antonio M."/>
            <person name="Oren A."/>
            <person name="Chaudhuri R.R."/>
            <person name="La Ragione R."/>
            <person name="Hildebrand F."/>
            <person name="Pallen M.J."/>
        </authorList>
    </citation>
    <scope>NUCLEOTIDE SEQUENCE</scope>
    <source>
        <strain evidence="5">Gambia15-2214</strain>
    </source>
</reference>
<dbReference type="PANTHER" id="PTHR11496:SF102">
    <property type="entry name" value="ALCOHOL DEHYDROGENASE 4"/>
    <property type="match status" value="1"/>
</dbReference>
<comment type="caution">
    <text evidence="5">The sequence shown here is derived from an EMBL/GenBank/DDBJ whole genome shotgun (WGS) entry which is preliminary data.</text>
</comment>
<dbReference type="Gene3D" id="3.40.50.1970">
    <property type="match status" value="1"/>
</dbReference>
<dbReference type="InterPro" id="IPR001670">
    <property type="entry name" value="ADH_Fe/GldA"/>
</dbReference>
<evidence type="ECO:0000259" key="4">
    <source>
        <dbReference type="Pfam" id="PF25137"/>
    </source>
</evidence>
<accession>A0A9E2L4H5</accession>
<sequence length="382" mass="41726">MADLNFTISPNIILGAYASFRLGLAAKNWGNRYMVIVDPILKEIAKLDTIFNSLTTRGVNYIVFDRITSGPDSETIQDALQLARKSYIQGVIAIGGSSIQSIGRVVSSLYNETKSIYNYIDGDVPETEPLPFISIPSKAISEFGFSDNVPIVDARIRQCRILKINADVCKLAVFDASLPTFLPPNQSGAVSLEILCLACEAYLSQKASFFSDMFAEKAFSLLNGYLDSPEKSISLGSHEDLLSQVGCLVSLATGLASIGPASLLALTIRTRYGIPRSLTTAIILPCMLEDLRSYKAEKIATISKQLGFAEQTSDTEEAITRLIEGIRQKMALMKLPTRLKELSLSMEELTVAVEDAGQLELINNMPRSMTTGDLFTLMKSSF</sequence>
<dbReference type="InterPro" id="IPR039697">
    <property type="entry name" value="Alcohol_dehydrogenase_Fe"/>
</dbReference>
<protein>
    <submittedName>
        <fullName evidence="5">Iron-containing alcohol dehydrogenase</fullName>
    </submittedName>
</protein>
<dbReference type="InterPro" id="IPR056798">
    <property type="entry name" value="ADH_Fe_C"/>
</dbReference>
<dbReference type="Pfam" id="PF25137">
    <property type="entry name" value="ADH_Fe_C"/>
    <property type="match status" value="1"/>
</dbReference>
<dbReference type="AlphaFoldDB" id="A0A9E2L4H5"/>
<evidence type="ECO:0000313" key="5">
    <source>
        <dbReference type="EMBL" id="MBU3850707.1"/>
    </source>
</evidence>
<evidence type="ECO:0000313" key="6">
    <source>
        <dbReference type="Proteomes" id="UP000823914"/>
    </source>
</evidence>
<dbReference type="CDD" id="cd14864">
    <property type="entry name" value="Fe-ADH-like"/>
    <property type="match status" value="1"/>
</dbReference>
<evidence type="ECO:0000256" key="2">
    <source>
        <dbReference type="ARBA" id="ARBA00023002"/>
    </source>
</evidence>
<comment type="similarity">
    <text evidence="1">Belongs to the iron-containing alcohol dehydrogenase family.</text>
</comment>
<gene>
    <name evidence="5" type="ORF">IAA16_09085</name>
</gene>
<organism evidence="5 6">
    <name type="scientific">Candidatus Treponema excrementipullorum</name>
    <dbReference type="NCBI Taxonomy" id="2838768"/>
    <lineage>
        <taxon>Bacteria</taxon>
        <taxon>Pseudomonadati</taxon>
        <taxon>Spirochaetota</taxon>
        <taxon>Spirochaetia</taxon>
        <taxon>Spirochaetales</taxon>
        <taxon>Treponemataceae</taxon>
        <taxon>Treponema</taxon>
    </lineage>
</organism>
<dbReference type="PANTHER" id="PTHR11496">
    <property type="entry name" value="ALCOHOL DEHYDROGENASE"/>
    <property type="match status" value="1"/>
</dbReference>
<feature type="domain" description="Fe-containing alcohol dehydrogenase-like C-terminal" evidence="4">
    <location>
        <begin position="191"/>
        <end position="381"/>
    </location>
</feature>
<proteinExistence type="inferred from homology"/>